<dbReference type="Gene3D" id="3.60.15.10">
    <property type="entry name" value="Ribonuclease Z/Hydroxyacylglutathione hydrolase-like"/>
    <property type="match status" value="1"/>
</dbReference>
<dbReference type="Pfam" id="PF00753">
    <property type="entry name" value="Lactamase_B"/>
    <property type="match status" value="1"/>
</dbReference>
<evidence type="ECO:0000313" key="3">
    <source>
        <dbReference type="Proteomes" id="UP000220078"/>
    </source>
</evidence>
<dbReference type="Proteomes" id="UP000220078">
    <property type="component" value="Unassembled WGS sequence"/>
</dbReference>
<dbReference type="AlphaFoldDB" id="A0AB36T7S4"/>
<dbReference type="EMBL" id="NUAP01000018">
    <property type="protein sequence ID" value="PEN90175.1"/>
    <property type="molecule type" value="Genomic_DNA"/>
</dbReference>
<organism evidence="2 3">
    <name type="scientific">Bacillus toyonensis</name>
    <dbReference type="NCBI Taxonomy" id="155322"/>
    <lineage>
        <taxon>Bacteria</taxon>
        <taxon>Bacillati</taxon>
        <taxon>Bacillota</taxon>
        <taxon>Bacilli</taxon>
        <taxon>Bacillales</taxon>
        <taxon>Bacillaceae</taxon>
        <taxon>Bacillus</taxon>
        <taxon>Bacillus cereus group</taxon>
    </lineage>
</organism>
<reference evidence="2 3" key="1">
    <citation type="submission" date="2017-09" db="EMBL/GenBank/DDBJ databases">
        <title>Large-scale bioinformatics analysis of Bacillus genomes uncovers conserved roles of natural products in bacterial physiology.</title>
        <authorList>
            <consortium name="Agbiome Team Llc"/>
            <person name="Bleich R.M."/>
            <person name="Kirk G.J."/>
            <person name="Santa Maria K.C."/>
            <person name="Allen S.E."/>
            <person name="Farag S."/>
            <person name="Shank E.A."/>
            <person name="Bowers A."/>
        </authorList>
    </citation>
    <scope>NUCLEOTIDE SEQUENCE [LARGE SCALE GENOMIC DNA]</scope>
    <source>
        <strain evidence="2 3">AFS027629</strain>
    </source>
</reference>
<protein>
    <recommendedName>
        <fullName evidence="1">Metallo-beta-lactamase domain-containing protein</fullName>
    </recommendedName>
</protein>
<comment type="caution">
    <text evidence="2">The sequence shown here is derived from an EMBL/GenBank/DDBJ whole genome shotgun (WGS) entry which is preliminary data.</text>
</comment>
<dbReference type="NCBIfam" id="NF041809">
    <property type="entry name" value="Avs1a"/>
    <property type="match status" value="1"/>
</dbReference>
<dbReference type="SUPFAM" id="SSF56281">
    <property type="entry name" value="Metallo-hydrolase/oxidoreductase"/>
    <property type="match status" value="1"/>
</dbReference>
<dbReference type="InterPro" id="IPR052159">
    <property type="entry name" value="Competence_DNA_uptake"/>
</dbReference>
<name>A0AB36T7S4_9BACI</name>
<dbReference type="InterPro" id="IPR036866">
    <property type="entry name" value="RibonucZ/Hydroxyglut_hydro"/>
</dbReference>
<evidence type="ECO:0000313" key="2">
    <source>
        <dbReference type="EMBL" id="PEN90175.1"/>
    </source>
</evidence>
<sequence length="409" mass="47563">MSAVKIEMLPAQEGDCFLVSIGEKDKINMLIDGGYKETYYEHLKPRLVEMAQKGEKLDLVIVTHIDSDHIEGIIELFKENGNSKKPSIIPIKEVWHNSYRHLQFKVDEKAKLDFREKAILSEKIAKGYESRASKNESVNQNKEISAKDGSTLAALLYSGEYNWNTLYDEDAINYDTKDMVKVTGDITFRLLSPDNNRLERLRRFWLKELRKDKYNFKLTDDKIFDDAYEFFMLNLDDFQQSDENTEISSKEEKVDINSLLQRKTSSDTSPVNGSSISFIIEYQTIKMLFLADSHPQLICEKIKRLKDEFSYNTYFDLIKVSHHGSYRNTSVELLSLIDSSCYLFSTNGKKHNHPSLETIARIISREGEERKLFFNYPLPHDYFSDEQLKGEYNYSIESPTENESTVIEL</sequence>
<dbReference type="RefSeq" id="WP_097879279.1">
    <property type="nucleotide sequence ID" value="NZ_NUAP01000018.1"/>
</dbReference>
<dbReference type="PANTHER" id="PTHR30619:SF1">
    <property type="entry name" value="RECOMBINATION PROTEIN 2"/>
    <property type="match status" value="1"/>
</dbReference>
<feature type="domain" description="Metallo-beta-lactamase" evidence="1">
    <location>
        <begin position="15"/>
        <end position="83"/>
    </location>
</feature>
<dbReference type="PANTHER" id="PTHR30619">
    <property type="entry name" value="DNA INTERNALIZATION/COMPETENCE PROTEIN COMEC/REC2"/>
    <property type="match status" value="1"/>
</dbReference>
<evidence type="ECO:0000259" key="1">
    <source>
        <dbReference type="Pfam" id="PF00753"/>
    </source>
</evidence>
<gene>
    <name evidence="2" type="ORF">CN551_07535</name>
</gene>
<dbReference type="InterPro" id="IPR001279">
    <property type="entry name" value="Metallo-B-lactamas"/>
</dbReference>
<accession>A0AB36T7S4</accession>
<proteinExistence type="predicted"/>